<proteinExistence type="predicted"/>
<evidence type="ECO:0000313" key="1">
    <source>
        <dbReference type="EMBL" id="KAK5048550.1"/>
    </source>
</evidence>
<comment type="caution">
    <text evidence="1">The sequence shown here is derived from an EMBL/GenBank/DDBJ whole genome shotgun (WGS) entry which is preliminary data.</text>
</comment>
<protein>
    <submittedName>
        <fullName evidence="1">Uncharacterized protein</fullName>
    </submittedName>
</protein>
<keyword evidence="2" id="KW-1185">Reference proteome</keyword>
<accession>A0AAV9N555</accession>
<dbReference type="EMBL" id="JAVRRD010000021">
    <property type="protein sequence ID" value="KAK5048550.1"/>
    <property type="molecule type" value="Genomic_DNA"/>
</dbReference>
<dbReference type="AlphaFoldDB" id="A0AAV9N555"/>
<evidence type="ECO:0000313" key="2">
    <source>
        <dbReference type="Proteomes" id="UP001358417"/>
    </source>
</evidence>
<sequence>MCYAINSVAIVGDDVVEKHSVNDATRDFLRKAQQKRRATIVGPGSAIPAGSFEHGQLGLLYAEVNTDSLIKGNHALDYAGHYNRHELFAHHFKRSFD</sequence>
<reference evidence="1 2" key="1">
    <citation type="submission" date="2023-08" db="EMBL/GenBank/DDBJ databases">
        <title>Black Yeasts Isolated from many extreme environments.</title>
        <authorList>
            <person name="Coleine C."/>
            <person name="Stajich J.E."/>
            <person name="Selbmann L."/>
        </authorList>
    </citation>
    <scope>NUCLEOTIDE SEQUENCE [LARGE SCALE GENOMIC DNA]</scope>
    <source>
        <strain evidence="1 2">CCFEE 5792</strain>
    </source>
</reference>
<gene>
    <name evidence="1" type="ORF">LTR84_005641</name>
</gene>
<dbReference type="GeneID" id="89973816"/>
<name>A0AAV9N555_9EURO</name>
<dbReference type="Proteomes" id="UP001358417">
    <property type="component" value="Unassembled WGS sequence"/>
</dbReference>
<dbReference type="RefSeq" id="XP_064703909.1">
    <property type="nucleotide sequence ID" value="XM_064849206.1"/>
</dbReference>
<organism evidence="1 2">
    <name type="scientific">Exophiala bonariae</name>
    <dbReference type="NCBI Taxonomy" id="1690606"/>
    <lineage>
        <taxon>Eukaryota</taxon>
        <taxon>Fungi</taxon>
        <taxon>Dikarya</taxon>
        <taxon>Ascomycota</taxon>
        <taxon>Pezizomycotina</taxon>
        <taxon>Eurotiomycetes</taxon>
        <taxon>Chaetothyriomycetidae</taxon>
        <taxon>Chaetothyriales</taxon>
        <taxon>Herpotrichiellaceae</taxon>
        <taxon>Exophiala</taxon>
    </lineage>
</organism>